<keyword evidence="6 9" id="KW-0371">Homeobox</keyword>
<dbReference type="CDD" id="cd08875">
    <property type="entry name" value="START_ArGLABRA2_like"/>
    <property type="match status" value="1"/>
</dbReference>
<feature type="compositionally biased region" description="Basic residues" evidence="11">
    <location>
        <begin position="47"/>
        <end position="59"/>
    </location>
</feature>
<evidence type="ECO:0000256" key="4">
    <source>
        <dbReference type="ARBA" id="ARBA00023054"/>
    </source>
</evidence>
<dbReference type="PANTHER" id="PTHR45654">
    <property type="entry name" value="HOMEOBOX-LEUCINE ZIPPER PROTEIN MERISTEM L1"/>
    <property type="match status" value="1"/>
</dbReference>
<feature type="DNA-binding region" description="Homeobox" evidence="9">
    <location>
        <begin position="51"/>
        <end position="110"/>
    </location>
</feature>
<dbReference type="AlphaFoldDB" id="A0A2R6RWC1"/>
<dbReference type="SUPFAM" id="SSF46689">
    <property type="entry name" value="Homeodomain-like"/>
    <property type="match status" value="1"/>
</dbReference>
<dbReference type="PROSITE" id="PS50071">
    <property type="entry name" value="HOMEOBOX_2"/>
    <property type="match status" value="1"/>
</dbReference>
<dbReference type="PANTHER" id="PTHR45654:SF69">
    <property type="entry name" value="HOMEOBOX-LEUCINE ZIPPER PROTEIN ANTHOCYANINLESS 2-LIKE"/>
    <property type="match status" value="1"/>
</dbReference>
<evidence type="ECO:0000259" key="12">
    <source>
        <dbReference type="PROSITE" id="PS50071"/>
    </source>
</evidence>
<evidence type="ECO:0000256" key="2">
    <source>
        <dbReference type="ARBA" id="ARBA00006789"/>
    </source>
</evidence>
<feature type="compositionally biased region" description="Polar residues" evidence="11">
    <location>
        <begin position="691"/>
        <end position="701"/>
    </location>
</feature>
<evidence type="ECO:0000259" key="13">
    <source>
        <dbReference type="PROSITE" id="PS50848"/>
    </source>
</evidence>
<dbReference type="OrthoDB" id="6159439at2759"/>
<dbReference type="InterPro" id="IPR009057">
    <property type="entry name" value="Homeodomain-like_sf"/>
</dbReference>
<dbReference type="GO" id="GO:0000981">
    <property type="term" value="F:DNA-binding transcription factor activity, RNA polymerase II-specific"/>
    <property type="evidence" value="ECO:0007669"/>
    <property type="project" value="InterPro"/>
</dbReference>
<dbReference type="SMART" id="SM00234">
    <property type="entry name" value="START"/>
    <property type="match status" value="1"/>
</dbReference>
<comment type="caution">
    <text evidence="14">The sequence shown here is derived from an EMBL/GenBank/DDBJ whole genome shotgun (WGS) entry which is preliminary data.</text>
</comment>
<evidence type="ECO:0000256" key="1">
    <source>
        <dbReference type="ARBA" id="ARBA00004123"/>
    </source>
</evidence>
<gene>
    <name evidence="14" type="ORF">CEY00_Acc01422</name>
</gene>
<organism evidence="14 15">
    <name type="scientific">Actinidia chinensis var. chinensis</name>
    <name type="common">Chinese soft-hair kiwi</name>
    <dbReference type="NCBI Taxonomy" id="1590841"/>
    <lineage>
        <taxon>Eukaryota</taxon>
        <taxon>Viridiplantae</taxon>
        <taxon>Streptophyta</taxon>
        <taxon>Embryophyta</taxon>
        <taxon>Tracheophyta</taxon>
        <taxon>Spermatophyta</taxon>
        <taxon>Magnoliopsida</taxon>
        <taxon>eudicotyledons</taxon>
        <taxon>Gunneridae</taxon>
        <taxon>Pentapetalae</taxon>
        <taxon>asterids</taxon>
        <taxon>Ericales</taxon>
        <taxon>Actinidiaceae</taxon>
        <taxon>Actinidia</taxon>
    </lineage>
</organism>
<dbReference type="PROSITE" id="PS00027">
    <property type="entry name" value="HOMEOBOX_1"/>
    <property type="match status" value="1"/>
</dbReference>
<sequence>MEGPSKMTSMGKEFESRLMGRIKENEDEGRSENDNLEGASSDDQHGTHNKRKKRYHRHTQKQIKMLEDYFVVTKHPNKQQRMELAKKLSLDVKQVKFWFQNRRTQLKAQVERFETDILKRQCEELVIDNIRMKEAMRNPICGNCGGPAILGNISIEEHHPRVENAILKDELSRISALANKFLGRPISSLASSISAPMSNSSLELTIGRTGFSGFTSLDTTFPTGLIDSKDGILNVLPPTTPTVSVEGVDVPFEKSIFLELALCAMDELVKLSQIDDPLWVRSLDGGREVLNDDEYMRICPPCIGTKPNGFVTEATRATGVVFINSLALVDLLMDANQWVKMFPNMIGRSSVIDVIFGGLVGSRTCSLQLMHAEFQSLLPSVPVRSMKFLRFCKQHGEGVWGVVDVSVDGIQEFSDARSTFVSCRRLPSGCIVQDLSKGYSKNTMRVWSIISTAAYSPQACASGHRGGFPAYKGNVNAQQSSRPLTSLPKITQVIILSNRLLPCPTGLSQIGRRSTVKLAQRMTRSFCAGVCSTLHAWQLIQDGNTGEKARLMIRNSVDNSGEPPGLVLSATTSVWMPVSQQLLFDFLRNEQMRSEWDELSDGGPIQEMVRITKGRGSANYVSLIRATSANTNQNTMLLLQETQSDASGSLVVYTAVDILAMQAVMNGGDSATVAILPSGFTIVPDGFPDSTGPSNRNNSLVRESGSGSGNGSLLTVGFQILINNAPLAELTKESIDNVSKLISRTIQRIKAALSFAA</sequence>
<dbReference type="InterPro" id="IPR057993">
    <property type="entry name" value="HD-Zip_IV_C"/>
</dbReference>
<dbReference type="InterPro" id="IPR001356">
    <property type="entry name" value="HD"/>
</dbReference>
<evidence type="ECO:0000256" key="11">
    <source>
        <dbReference type="SAM" id="MobiDB-lite"/>
    </source>
</evidence>
<feature type="region of interest" description="Disordered" evidence="11">
    <location>
        <begin position="1"/>
        <end position="59"/>
    </location>
</feature>
<feature type="region of interest" description="Disordered" evidence="11">
    <location>
        <begin position="687"/>
        <end position="708"/>
    </location>
</feature>
<dbReference type="SMART" id="SM00389">
    <property type="entry name" value="HOX"/>
    <property type="match status" value="1"/>
</dbReference>
<name>A0A2R6RWC1_ACTCC</name>
<dbReference type="InterPro" id="IPR017970">
    <property type="entry name" value="Homeobox_CS"/>
</dbReference>
<reference evidence="15" key="2">
    <citation type="journal article" date="2018" name="BMC Genomics">
        <title>A manually annotated Actinidia chinensis var. chinensis (kiwifruit) genome highlights the challenges associated with draft genomes and gene prediction in plants.</title>
        <authorList>
            <person name="Pilkington S.M."/>
            <person name="Crowhurst R."/>
            <person name="Hilario E."/>
            <person name="Nardozza S."/>
            <person name="Fraser L."/>
            <person name="Peng Y."/>
            <person name="Gunaseelan K."/>
            <person name="Simpson R."/>
            <person name="Tahir J."/>
            <person name="Deroles S.C."/>
            <person name="Templeton K."/>
            <person name="Luo Z."/>
            <person name="Davy M."/>
            <person name="Cheng C."/>
            <person name="McNeilage M."/>
            <person name="Scaglione D."/>
            <person name="Liu Y."/>
            <person name="Zhang Q."/>
            <person name="Datson P."/>
            <person name="De Silva N."/>
            <person name="Gardiner S.E."/>
            <person name="Bassett H."/>
            <person name="Chagne D."/>
            <person name="McCallum J."/>
            <person name="Dzierzon H."/>
            <person name="Deng C."/>
            <person name="Wang Y.Y."/>
            <person name="Barron L."/>
            <person name="Manako K."/>
            <person name="Bowen J."/>
            <person name="Foster T.M."/>
            <person name="Erridge Z.A."/>
            <person name="Tiffin H."/>
            <person name="Waite C.N."/>
            <person name="Davies K.M."/>
            <person name="Grierson E.P."/>
            <person name="Laing W.A."/>
            <person name="Kirk R."/>
            <person name="Chen X."/>
            <person name="Wood M."/>
            <person name="Montefiori M."/>
            <person name="Brummell D.A."/>
            <person name="Schwinn K.E."/>
            <person name="Catanach A."/>
            <person name="Fullerton C."/>
            <person name="Li D."/>
            <person name="Meiyalaghan S."/>
            <person name="Nieuwenhuizen N."/>
            <person name="Read N."/>
            <person name="Prakash R."/>
            <person name="Hunter D."/>
            <person name="Zhang H."/>
            <person name="McKenzie M."/>
            <person name="Knabel M."/>
            <person name="Harris A."/>
            <person name="Allan A.C."/>
            <person name="Gleave A."/>
            <person name="Chen A."/>
            <person name="Janssen B.J."/>
            <person name="Plunkett B."/>
            <person name="Ampomah-Dwamena C."/>
            <person name="Voogd C."/>
            <person name="Leif D."/>
            <person name="Lafferty D."/>
            <person name="Souleyre E.J.F."/>
            <person name="Varkonyi-Gasic E."/>
            <person name="Gambi F."/>
            <person name="Hanley J."/>
            <person name="Yao J.L."/>
            <person name="Cheung J."/>
            <person name="David K.M."/>
            <person name="Warren B."/>
            <person name="Marsh K."/>
            <person name="Snowden K.C."/>
            <person name="Lin-Wang K."/>
            <person name="Brian L."/>
            <person name="Martinez-Sanchez M."/>
            <person name="Wang M."/>
            <person name="Ileperuma N."/>
            <person name="Macnee N."/>
            <person name="Campin R."/>
            <person name="McAtee P."/>
            <person name="Drummond R.S.M."/>
            <person name="Espley R.V."/>
            <person name="Ireland H.S."/>
            <person name="Wu R."/>
            <person name="Atkinson R.G."/>
            <person name="Karunairetnam S."/>
            <person name="Bulley S."/>
            <person name="Chunkath S."/>
            <person name="Hanley Z."/>
            <person name="Storey R."/>
            <person name="Thrimawithana A.H."/>
            <person name="Thomson S."/>
            <person name="David C."/>
            <person name="Testolin R."/>
            <person name="Huang H."/>
            <person name="Hellens R.P."/>
            <person name="Schaffer R.J."/>
        </authorList>
    </citation>
    <scope>NUCLEOTIDE SEQUENCE [LARGE SCALE GENOMIC DNA]</scope>
    <source>
        <strain evidence="15">cv. Red5</strain>
    </source>
</reference>
<evidence type="ECO:0000313" key="15">
    <source>
        <dbReference type="Proteomes" id="UP000241394"/>
    </source>
</evidence>
<comment type="similarity">
    <text evidence="2">Belongs to the HD-ZIP homeobox family. Class IV subfamily.</text>
</comment>
<dbReference type="Gene3D" id="1.10.10.60">
    <property type="entry name" value="Homeodomain-like"/>
    <property type="match status" value="1"/>
</dbReference>
<dbReference type="Pfam" id="PF01852">
    <property type="entry name" value="START"/>
    <property type="match status" value="1"/>
</dbReference>
<evidence type="ECO:0000256" key="9">
    <source>
        <dbReference type="PROSITE-ProRule" id="PRU00108"/>
    </source>
</evidence>
<dbReference type="CDD" id="cd00086">
    <property type="entry name" value="homeodomain"/>
    <property type="match status" value="1"/>
</dbReference>
<keyword evidence="4" id="KW-0175">Coiled coil</keyword>
<dbReference type="STRING" id="1590841.A0A2R6RWC1"/>
<dbReference type="GO" id="GO:0008289">
    <property type="term" value="F:lipid binding"/>
    <property type="evidence" value="ECO:0007669"/>
    <property type="project" value="InterPro"/>
</dbReference>
<comment type="subcellular location">
    <subcellularLocation>
        <location evidence="1 9 10">Nucleus</location>
    </subcellularLocation>
</comment>
<feature type="compositionally biased region" description="Basic and acidic residues" evidence="11">
    <location>
        <begin position="12"/>
        <end position="33"/>
    </location>
</feature>
<evidence type="ECO:0000256" key="8">
    <source>
        <dbReference type="ARBA" id="ARBA00023242"/>
    </source>
</evidence>
<dbReference type="InterPro" id="IPR002913">
    <property type="entry name" value="START_lipid-bd_dom"/>
</dbReference>
<keyword evidence="7" id="KW-0804">Transcription</keyword>
<feature type="domain" description="START" evidence="13">
    <location>
        <begin position="250"/>
        <end position="441"/>
    </location>
</feature>
<accession>A0A2R6RWC1</accession>
<dbReference type="Pfam" id="PF25797">
    <property type="entry name" value="PDF2_C"/>
    <property type="match status" value="1"/>
</dbReference>
<dbReference type="InterPro" id="IPR042160">
    <property type="entry name" value="HD-Zip_IV"/>
</dbReference>
<dbReference type="EMBL" id="NKQK01000002">
    <property type="protein sequence ID" value="PSS34324.1"/>
    <property type="molecule type" value="Genomic_DNA"/>
</dbReference>
<keyword evidence="3" id="KW-0805">Transcription regulation</keyword>
<reference evidence="14 15" key="1">
    <citation type="submission" date="2017-07" db="EMBL/GenBank/DDBJ databases">
        <title>An improved, manually edited Actinidia chinensis var. chinensis (kiwifruit) genome highlights the challenges associated with draft genomes and gene prediction in plants.</title>
        <authorList>
            <person name="Pilkington S."/>
            <person name="Crowhurst R."/>
            <person name="Hilario E."/>
            <person name="Nardozza S."/>
            <person name="Fraser L."/>
            <person name="Peng Y."/>
            <person name="Gunaseelan K."/>
            <person name="Simpson R."/>
            <person name="Tahir J."/>
            <person name="Deroles S."/>
            <person name="Templeton K."/>
            <person name="Luo Z."/>
            <person name="Davy M."/>
            <person name="Cheng C."/>
            <person name="Mcneilage M."/>
            <person name="Scaglione D."/>
            <person name="Liu Y."/>
            <person name="Zhang Q."/>
            <person name="Datson P."/>
            <person name="De Silva N."/>
            <person name="Gardiner S."/>
            <person name="Bassett H."/>
            <person name="Chagne D."/>
            <person name="Mccallum J."/>
            <person name="Dzierzon H."/>
            <person name="Deng C."/>
            <person name="Wang Y.-Y."/>
            <person name="Barron N."/>
            <person name="Manako K."/>
            <person name="Bowen J."/>
            <person name="Foster T."/>
            <person name="Erridge Z."/>
            <person name="Tiffin H."/>
            <person name="Waite C."/>
            <person name="Davies K."/>
            <person name="Grierson E."/>
            <person name="Laing W."/>
            <person name="Kirk R."/>
            <person name="Chen X."/>
            <person name="Wood M."/>
            <person name="Montefiori M."/>
            <person name="Brummell D."/>
            <person name="Schwinn K."/>
            <person name="Catanach A."/>
            <person name="Fullerton C."/>
            <person name="Li D."/>
            <person name="Meiyalaghan S."/>
            <person name="Nieuwenhuizen N."/>
            <person name="Read N."/>
            <person name="Prakash R."/>
            <person name="Hunter D."/>
            <person name="Zhang H."/>
            <person name="Mckenzie M."/>
            <person name="Knabel M."/>
            <person name="Harris A."/>
            <person name="Allan A."/>
            <person name="Chen A."/>
            <person name="Janssen B."/>
            <person name="Plunkett B."/>
            <person name="Dwamena C."/>
            <person name="Voogd C."/>
            <person name="Leif D."/>
            <person name="Lafferty D."/>
            <person name="Souleyre E."/>
            <person name="Varkonyi-Gasic E."/>
            <person name="Gambi F."/>
            <person name="Hanley J."/>
            <person name="Yao J.-L."/>
            <person name="Cheung J."/>
            <person name="David K."/>
            <person name="Warren B."/>
            <person name="Marsh K."/>
            <person name="Snowden K."/>
            <person name="Lin-Wang K."/>
            <person name="Brian L."/>
            <person name="Martinez-Sanchez M."/>
            <person name="Wang M."/>
            <person name="Ileperuma N."/>
            <person name="Macnee N."/>
            <person name="Campin R."/>
            <person name="Mcatee P."/>
            <person name="Drummond R."/>
            <person name="Espley R."/>
            <person name="Ireland H."/>
            <person name="Wu R."/>
            <person name="Atkinson R."/>
            <person name="Karunairetnam S."/>
            <person name="Bulley S."/>
            <person name="Chunkath S."/>
            <person name="Hanley Z."/>
            <person name="Storey R."/>
            <person name="Thrimawithana A."/>
            <person name="Thomson S."/>
            <person name="David C."/>
            <person name="Testolin R."/>
        </authorList>
    </citation>
    <scope>NUCLEOTIDE SEQUENCE [LARGE SCALE GENOMIC DNA]</scope>
    <source>
        <strain evidence="15">cv. Red5</strain>
        <tissue evidence="14">Young leaf</tissue>
    </source>
</reference>
<protein>
    <submittedName>
        <fullName evidence="14">Homeobox-leucine zipper protein</fullName>
    </submittedName>
</protein>
<evidence type="ECO:0000256" key="10">
    <source>
        <dbReference type="RuleBase" id="RU000682"/>
    </source>
</evidence>
<evidence type="ECO:0000256" key="7">
    <source>
        <dbReference type="ARBA" id="ARBA00023163"/>
    </source>
</evidence>
<evidence type="ECO:0000256" key="5">
    <source>
        <dbReference type="ARBA" id="ARBA00023125"/>
    </source>
</evidence>
<feature type="domain" description="Homeobox" evidence="12">
    <location>
        <begin position="49"/>
        <end position="109"/>
    </location>
</feature>
<evidence type="ECO:0000256" key="3">
    <source>
        <dbReference type="ARBA" id="ARBA00023015"/>
    </source>
</evidence>
<dbReference type="GO" id="GO:0005634">
    <property type="term" value="C:nucleus"/>
    <property type="evidence" value="ECO:0007669"/>
    <property type="project" value="UniProtKB-SubCell"/>
</dbReference>
<dbReference type="Pfam" id="PF00046">
    <property type="entry name" value="Homeodomain"/>
    <property type="match status" value="1"/>
</dbReference>
<keyword evidence="5 9" id="KW-0238">DNA-binding</keyword>
<dbReference type="InParanoid" id="A0A2R6RWC1"/>
<dbReference type="Proteomes" id="UP000241394">
    <property type="component" value="Chromosome LG2"/>
</dbReference>
<dbReference type="Gramene" id="PSS34324">
    <property type="protein sequence ID" value="PSS34324"/>
    <property type="gene ID" value="CEY00_Acc01422"/>
</dbReference>
<keyword evidence="15" id="KW-1185">Reference proteome</keyword>
<dbReference type="PROSITE" id="PS50848">
    <property type="entry name" value="START"/>
    <property type="match status" value="1"/>
</dbReference>
<evidence type="ECO:0000256" key="6">
    <source>
        <dbReference type="ARBA" id="ARBA00023155"/>
    </source>
</evidence>
<keyword evidence="8 9" id="KW-0539">Nucleus</keyword>
<dbReference type="SUPFAM" id="SSF55961">
    <property type="entry name" value="Bet v1-like"/>
    <property type="match status" value="2"/>
</dbReference>
<proteinExistence type="inferred from homology"/>
<evidence type="ECO:0000313" key="14">
    <source>
        <dbReference type="EMBL" id="PSS34324.1"/>
    </source>
</evidence>
<dbReference type="GO" id="GO:0003677">
    <property type="term" value="F:DNA binding"/>
    <property type="evidence" value="ECO:0007669"/>
    <property type="project" value="UniProtKB-UniRule"/>
</dbReference>